<name>A0A182FWY6_ANOAL</name>
<proteinExistence type="predicted"/>
<dbReference type="Proteomes" id="UP000069272">
    <property type="component" value="Chromosome 2L"/>
</dbReference>
<organism evidence="1 2">
    <name type="scientific">Anopheles albimanus</name>
    <name type="common">New world malaria mosquito</name>
    <dbReference type="NCBI Taxonomy" id="7167"/>
    <lineage>
        <taxon>Eukaryota</taxon>
        <taxon>Metazoa</taxon>
        <taxon>Ecdysozoa</taxon>
        <taxon>Arthropoda</taxon>
        <taxon>Hexapoda</taxon>
        <taxon>Insecta</taxon>
        <taxon>Pterygota</taxon>
        <taxon>Neoptera</taxon>
        <taxon>Endopterygota</taxon>
        <taxon>Diptera</taxon>
        <taxon>Nematocera</taxon>
        <taxon>Culicoidea</taxon>
        <taxon>Culicidae</taxon>
        <taxon>Anophelinae</taxon>
        <taxon>Anopheles</taxon>
    </lineage>
</organism>
<evidence type="ECO:0000313" key="1">
    <source>
        <dbReference type="EnsemblMetazoa" id="AALB014169-PA"/>
    </source>
</evidence>
<evidence type="ECO:0000313" key="2">
    <source>
        <dbReference type="Proteomes" id="UP000069272"/>
    </source>
</evidence>
<accession>A0A182FWY6</accession>
<keyword evidence="2" id="KW-1185">Reference proteome</keyword>
<dbReference type="VEuPathDB" id="VectorBase:AALB014169"/>
<reference evidence="1" key="2">
    <citation type="submission" date="2022-08" db="UniProtKB">
        <authorList>
            <consortium name="EnsemblMetazoa"/>
        </authorList>
    </citation>
    <scope>IDENTIFICATION</scope>
    <source>
        <strain evidence="1">STECLA/ALBI9_A</strain>
    </source>
</reference>
<protein>
    <submittedName>
        <fullName evidence="1">Uncharacterized protein</fullName>
    </submittedName>
</protein>
<sequence>MNYKLVLLVVLAVVVSAVLGDDQKGDDGRQINVDYWVKKIEEVLQNVGSG</sequence>
<reference evidence="1 2" key="1">
    <citation type="journal article" date="2017" name="G3 (Bethesda)">
        <title>The Physical Genome Mapping of Anopheles albimanus Corrected Scaffold Misassemblies and Identified Interarm Rearrangements in Genus Anopheles.</title>
        <authorList>
            <person name="Artemov G.N."/>
            <person name="Peery A.N."/>
            <person name="Jiang X."/>
            <person name="Tu Z."/>
            <person name="Stegniy V.N."/>
            <person name="Sharakhova M.V."/>
            <person name="Sharakhov I.V."/>
        </authorList>
    </citation>
    <scope>NUCLEOTIDE SEQUENCE [LARGE SCALE GENOMIC DNA]</scope>
    <source>
        <strain evidence="1 2">ALBI9_A</strain>
    </source>
</reference>
<dbReference type="AlphaFoldDB" id="A0A182FWY6"/>
<dbReference type="EnsemblMetazoa" id="AALB014169-RA">
    <property type="protein sequence ID" value="AALB014169-PA"/>
    <property type="gene ID" value="AALB014169"/>
</dbReference>